<evidence type="ECO:0000313" key="3">
    <source>
        <dbReference type="Proteomes" id="UP001153678"/>
    </source>
</evidence>
<evidence type="ECO:0000313" key="2">
    <source>
        <dbReference type="EMBL" id="CAI2198449.1"/>
    </source>
</evidence>
<reference evidence="2" key="1">
    <citation type="submission" date="2022-08" db="EMBL/GenBank/DDBJ databases">
        <authorList>
            <person name="Kallberg Y."/>
            <person name="Tangrot J."/>
            <person name="Rosling A."/>
        </authorList>
    </citation>
    <scope>NUCLEOTIDE SEQUENCE</scope>
    <source>
        <strain evidence="2">Wild A</strain>
    </source>
</reference>
<feature type="region of interest" description="Disordered" evidence="1">
    <location>
        <begin position="54"/>
        <end position="91"/>
    </location>
</feature>
<dbReference type="Proteomes" id="UP001153678">
    <property type="component" value="Unassembled WGS sequence"/>
</dbReference>
<accession>A0A9W4T9F1</accession>
<comment type="caution">
    <text evidence="2">The sequence shown here is derived from an EMBL/GenBank/DDBJ whole genome shotgun (WGS) entry which is preliminary data.</text>
</comment>
<protein>
    <submittedName>
        <fullName evidence="2">8498_t:CDS:1</fullName>
    </submittedName>
</protein>
<feature type="compositionally biased region" description="Basic and acidic residues" evidence="1">
    <location>
        <begin position="70"/>
        <end position="83"/>
    </location>
</feature>
<feature type="non-terminal residue" evidence="2">
    <location>
        <position position="91"/>
    </location>
</feature>
<sequence>VHSREKRKDAVFTVPKTVESVEELVVQEVVVAAMAKEKLSQKLLQNDFNETTDNLDHERNRVSTTLPSLKNDHIASCEKEKQSVRSPANSK</sequence>
<gene>
    <name evidence="2" type="ORF">FWILDA_LOCUS18578</name>
</gene>
<dbReference type="AlphaFoldDB" id="A0A9W4T9F1"/>
<feature type="non-terminal residue" evidence="2">
    <location>
        <position position="1"/>
    </location>
</feature>
<dbReference type="EMBL" id="CAMKVN010018685">
    <property type="protein sequence ID" value="CAI2198449.1"/>
    <property type="molecule type" value="Genomic_DNA"/>
</dbReference>
<evidence type="ECO:0000256" key="1">
    <source>
        <dbReference type="SAM" id="MobiDB-lite"/>
    </source>
</evidence>
<proteinExistence type="predicted"/>
<keyword evidence="3" id="KW-1185">Reference proteome</keyword>
<name>A0A9W4T9F1_9GLOM</name>
<organism evidence="2 3">
    <name type="scientific">Funneliformis geosporum</name>
    <dbReference type="NCBI Taxonomy" id="1117311"/>
    <lineage>
        <taxon>Eukaryota</taxon>
        <taxon>Fungi</taxon>
        <taxon>Fungi incertae sedis</taxon>
        <taxon>Mucoromycota</taxon>
        <taxon>Glomeromycotina</taxon>
        <taxon>Glomeromycetes</taxon>
        <taxon>Glomerales</taxon>
        <taxon>Glomeraceae</taxon>
        <taxon>Funneliformis</taxon>
    </lineage>
</organism>